<organism evidence="2 3">
    <name type="scientific">Symbiodinium microadriaticum</name>
    <name type="common">Dinoflagellate</name>
    <name type="synonym">Zooxanthella microadriatica</name>
    <dbReference type="NCBI Taxonomy" id="2951"/>
    <lineage>
        <taxon>Eukaryota</taxon>
        <taxon>Sar</taxon>
        <taxon>Alveolata</taxon>
        <taxon>Dinophyceae</taxon>
        <taxon>Suessiales</taxon>
        <taxon>Symbiodiniaceae</taxon>
        <taxon>Symbiodinium</taxon>
    </lineage>
</organism>
<protein>
    <submittedName>
        <fullName evidence="2">Uncharacterized protein</fullName>
    </submittedName>
</protein>
<dbReference type="EMBL" id="LSRX01002440">
    <property type="protein sequence ID" value="OLP75501.1"/>
    <property type="molecule type" value="Genomic_DNA"/>
</dbReference>
<feature type="non-terminal residue" evidence="2">
    <location>
        <position position="1217"/>
    </location>
</feature>
<sequence length="1217" mass="134895">MKYLTWFEGAQGSLLERSGDSTSLFPCALPYPETLSAVGVKGEDEARVWWAKSLLNSFVAWSNFVLLGCPRWGGSAYEPRVSYRSCTEARAFADRLLGEVEEFAASDLVLGRLVCEGKRATVEELLAQVQESAGASYFDGVQAPASTSSPALAVTADRIAVPDSAGGVDPGNWLPEERAAVFRDLESLRLPEHLWDDIPPACHRVPQAEEADLARKLLKTKMAVLVPEDSLPRRRDGRLLVGGLFAVAKNESEDRLIYDRRPENSTMPYLDWANLPSAACFTRLLLRPNQYLRGSGDDLRNFYYNLQLPEGWEKFNPVGRRVDARVVEEQGLDPRVHYRLCLRVLGMGDRNGCAIAQATHEGILRRHGGLDPKTTLRYGEQAPRGDLWQGVYLDDLLVVQRVTVDAAVPLDGTFVPPEAVPEDADMREVSKAEGAYDAAGLQRALHKSFRALTKFKAWGAEVDGIQGTIASPLSVRQQVWRLLERLVETGWATKEIMQKVLGFLAFAFQFRRDLFCLHHRVYTFVSNLPEKKWCRLPNRIIDELRSVALHLPFAKWKMRRRLHPSVLATDATPTSGGAVRAPVSAELNEELWRRSEIRGGAVRLDRGEAFAWKAEEPITVSAFASAISECLSWTVTSSYSFRKTSHINLQEGRALRREIARMASSLSNAGHVQVCLNDSRVIVGAVAKGRSSSYKLNGLLRAQLPFLIMADLVLALLWIETESNLADHPSRFRSLPPPKPPRWMSRFGVRRLASGCGLQIFGTTYLTDAHRDKGLMMWDPVCVWDEASFLDSWVIEAIKEGVITWLWLAPPKGSGHWVWREVLNLAALMLEGCGYVFIEQPWGRRSLQGRDTQLFMSRHEGMKRYFVDWDIYVNPLGGEETGLEQSVVLSNAPWPGEVDNLKLSDFCFPEAAELSENVGLVVLDAESGLSDCGRTETLRHYLQDALAIHTLAQASEPKHGPEELEVRLPRRSEAGTSSNSNVRRRAEEVAVDEAAKGAASAAAEALQSVAGRLKEPLDGGLTATQVLEDPQTRAAAARWPAGSGARQLTAGDGPETACSGAARPLRGSSRDHAPAEPTSWRAWLPSFSVRTVLLLICLFLFPRIIAKLTTLILRLLGRALASLVSNLIQELLSQTLQAATDMEDQVVEWLNHHLGGNSKPVVSLPQSEAVAPPPAQQPVVVSHPTRPVDLLMLLLLGLNLRQQQDNKDNNFQYFYPA</sequence>
<feature type="region of interest" description="Disordered" evidence="1">
    <location>
        <begin position="952"/>
        <end position="986"/>
    </location>
</feature>
<comment type="caution">
    <text evidence="2">The sequence shown here is derived from an EMBL/GenBank/DDBJ whole genome shotgun (WGS) entry which is preliminary data.</text>
</comment>
<feature type="region of interest" description="Disordered" evidence="1">
    <location>
        <begin position="1025"/>
        <end position="1076"/>
    </location>
</feature>
<evidence type="ECO:0000313" key="2">
    <source>
        <dbReference type="EMBL" id="OLP75501.1"/>
    </source>
</evidence>
<accession>A0A1Q9BXU4</accession>
<evidence type="ECO:0000256" key="1">
    <source>
        <dbReference type="SAM" id="MobiDB-lite"/>
    </source>
</evidence>
<dbReference type="Proteomes" id="UP000186817">
    <property type="component" value="Unassembled WGS sequence"/>
</dbReference>
<proteinExistence type="predicted"/>
<dbReference type="OrthoDB" id="416105at2759"/>
<feature type="compositionally biased region" description="Basic and acidic residues" evidence="1">
    <location>
        <begin position="956"/>
        <end position="973"/>
    </location>
</feature>
<feature type="compositionally biased region" description="Low complexity" evidence="1">
    <location>
        <begin position="1033"/>
        <end position="1046"/>
    </location>
</feature>
<gene>
    <name evidence="2" type="ORF">AK812_SmicGene44685</name>
</gene>
<reference evidence="2 3" key="1">
    <citation type="submission" date="2016-02" db="EMBL/GenBank/DDBJ databases">
        <title>Genome analysis of coral dinoflagellate symbionts highlights evolutionary adaptations to a symbiotic lifestyle.</title>
        <authorList>
            <person name="Aranda M."/>
            <person name="Li Y."/>
            <person name="Liew Y.J."/>
            <person name="Baumgarten S."/>
            <person name="Simakov O."/>
            <person name="Wilson M."/>
            <person name="Piel J."/>
            <person name="Ashoor H."/>
            <person name="Bougouffa S."/>
            <person name="Bajic V.B."/>
            <person name="Ryu T."/>
            <person name="Ravasi T."/>
            <person name="Bayer T."/>
            <person name="Micklem G."/>
            <person name="Kim H."/>
            <person name="Bhak J."/>
            <person name="Lajeunesse T.C."/>
            <person name="Voolstra C.R."/>
        </authorList>
    </citation>
    <scope>NUCLEOTIDE SEQUENCE [LARGE SCALE GENOMIC DNA]</scope>
    <source>
        <strain evidence="2 3">CCMP2467</strain>
    </source>
</reference>
<dbReference type="AlphaFoldDB" id="A0A1Q9BXU4"/>
<evidence type="ECO:0000313" key="3">
    <source>
        <dbReference type="Proteomes" id="UP000186817"/>
    </source>
</evidence>
<keyword evidence="3" id="KW-1185">Reference proteome</keyword>
<name>A0A1Q9BXU4_SYMMI</name>